<feature type="region of interest" description="Disordered" evidence="2">
    <location>
        <begin position="358"/>
        <end position="380"/>
    </location>
</feature>
<dbReference type="Proteomes" id="UP001153365">
    <property type="component" value="Unassembled WGS sequence"/>
</dbReference>
<sequence length="802" mass="90459">MTATKASTHHHRSTLSQSNKPFKARHATKGSLKQLAKGRTEKKTAQDQKKSRFVQTLAGQKASRKNQAKQLQAEKAKQKLQALEIFSGPDPAPRIIAVLALSDDVNPLTDVLTHFRRAAGLENSVEPSSVPESFIWPSSRNGLLQFILIPHGTPLGKVLSTVCASDFLVASLSALEECSPWGETTLRAIQSMGGPLLGTVGIVCHLESLSGGSKESLKTRESLTSFLRYFFPETLLLNHIISVEASQEISAAVRSMLTKVPLTSSGGRKPSWREGRARLVGLQVTWEGEHLKVSGHVRGGRFSADRLVHVPFWGDYKVAKITMGNEEKVACSRTEEADDLVSENSRSIGDELMAEQTWPTEEEISSAPANKKGAGKLKKSRRVPFGTSEYQAAWIVDLDGEEELEEEEEEEMRNECENIDDENQNEELLDDEKEMEDLQTESQHAGSSKEVHFTDLTEEVEMEELAQYRALRQRERDMAREDEEFPDEIDTPMGVAASQRFARYRGMKSFRTSEWDPYENLPAEYGKVFHFEGWRAMGRKLEQKANEVESGAGPGMKVTLYLEGFLRTEFELLSLSLPLIVFSLFKHEHKYTVMHFTTQRDTEFEGEIKSKEKLIACVGFRFFEIQPIWSQPSVKSRNNVHKFERYLRHGKMNIGTVYMPVTFGGSTPVIILKEQVDGRLDFVGSGTLVGSEPQKIIAKRIVLTGHPYKVHKKTATIRYMFFNREDIEYFKPIELKTKKGRAGHIKEPLGTHGYFKAKFDGPIDQMDTICMSLYKRCFPRWASGWKGTQDSEKSGIMELDAD</sequence>
<accession>A0AAV0AH18</accession>
<evidence type="ECO:0000256" key="1">
    <source>
        <dbReference type="ARBA" id="ARBA00038288"/>
    </source>
</evidence>
<dbReference type="Pfam" id="PF08142">
    <property type="entry name" value="AARP2CN"/>
    <property type="match status" value="1"/>
</dbReference>
<keyword evidence="6" id="KW-1185">Reference proteome</keyword>
<dbReference type="InterPro" id="IPR012948">
    <property type="entry name" value="AARP2CN"/>
</dbReference>
<organism evidence="5 6">
    <name type="scientific">Phakopsora pachyrhizi</name>
    <name type="common">Asian soybean rust disease fungus</name>
    <dbReference type="NCBI Taxonomy" id="170000"/>
    <lineage>
        <taxon>Eukaryota</taxon>
        <taxon>Fungi</taxon>
        <taxon>Dikarya</taxon>
        <taxon>Basidiomycota</taxon>
        <taxon>Pucciniomycotina</taxon>
        <taxon>Pucciniomycetes</taxon>
        <taxon>Pucciniales</taxon>
        <taxon>Phakopsoraceae</taxon>
        <taxon>Phakopsora</taxon>
    </lineage>
</organism>
<gene>
    <name evidence="5" type="ORF">PPACK8108_LOCUS2073</name>
</gene>
<feature type="domain" description="Ribosome biogenesis protein BMS1/TSR1 C-terminal" evidence="4">
    <location>
        <begin position="488"/>
        <end position="777"/>
    </location>
</feature>
<dbReference type="GO" id="GO:0005525">
    <property type="term" value="F:GTP binding"/>
    <property type="evidence" value="ECO:0007669"/>
    <property type="project" value="TreeGrafter"/>
</dbReference>
<evidence type="ECO:0000259" key="3">
    <source>
        <dbReference type="SMART" id="SM00785"/>
    </source>
</evidence>
<dbReference type="GO" id="GO:0034511">
    <property type="term" value="F:U3 snoRNA binding"/>
    <property type="evidence" value="ECO:0007669"/>
    <property type="project" value="TreeGrafter"/>
</dbReference>
<proteinExistence type="inferred from homology"/>
<comment type="similarity">
    <text evidence="1">Belongs to the TRAFAC class translation factor GTPase superfamily. Bms1-like GTPase family. TSR1 subfamily.</text>
</comment>
<evidence type="ECO:0008006" key="7">
    <source>
        <dbReference type="Google" id="ProtNLM"/>
    </source>
</evidence>
<dbReference type="InterPro" id="IPR007034">
    <property type="entry name" value="BMS1_TSR1_C"/>
</dbReference>
<evidence type="ECO:0000313" key="5">
    <source>
        <dbReference type="EMBL" id="CAH7667653.1"/>
    </source>
</evidence>
<dbReference type="InterPro" id="IPR039761">
    <property type="entry name" value="Bms1/Tsr1"/>
</dbReference>
<feature type="compositionally biased region" description="Basic and acidic residues" evidence="2">
    <location>
        <begin position="38"/>
        <end position="50"/>
    </location>
</feature>
<dbReference type="Pfam" id="PF04950">
    <property type="entry name" value="RIBIOP_C"/>
    <property type="match status" value="1"/>
</dbReference>
<dbReference type="SMART" id="SM00785">
    <property type="entry name" value="AARP2CN"/>
    <property type="match status" value="1"/>
</dbReference>
<dbReference type="GO" id="GO:0003924">
    <property type="term" value="F:GTPase activity"/>
    <property type="evidence" value="ECO:0007669"/>
    <property type="project" value="TreeGrafter"/>
</dbReference>
<comment type="caution">
    <text evidence="5">The sequence shown here is derived from an EMBL/GenBank/DDBJ whole genome shotgun (WGS) entry which is preliminary data.</text>
</comment>
<dbReference type="PANTHER" id="PTHR12858:SF1">
    <property type="entry name" value="PRE-RRNA-PROCESSING PROTEIN TSR1 HOMOLOG"/>
    <property type="match status" value="1"/>
</dbReference>
<feature type="region of interest" description="Disordered" evidence="2">
    <location>
        <begin position="402"/>
        <end position="423"/>
    </location>
</feature>
<dbReference type="EMBL" id="CALTRL010000364">
    <property type="protein sequence ID" value="CAH7667653.1"/>
    <property type="molecule type" value="Genomic_DNA"/>
</dbReference>
<dbReference type="GO" id="GO:0005634">
    <property type="term" value="C:nucleus"/>
    <property type="evidence" value="ECO:0007669"/>
    <property type="project" value="InterPro"/>
</dbReference>
<reference evidence="5" key="1">
    <citation type="submission" date="2022-06" db="EMBL/GenBank/DDBJ databases">
        <authorList>
            <consortium name="SYNGENTA / RWTH Aachen University"/>
        </authorList>
    </citation>
    <scope>NUCLEOTIDE SEQUENCE</scope>
</reference>
<dbReference type="GO" id="GO:0000479">
    <property type="term" value="P:endonucleolytic cleavage of tricistronic rRNA transcript (SSU-rRNA, 5.8S rRNA, LSU-rRNA)"/>
    <property type="evidence" value="ECO:0007669"/>
    <property type="project" value="TreeGrafter"/>
</dbReference>
<dbReference type="GO" id="GO:0030688">
    <property type="term" value="C:preribosome, small subunit precursor"/>
    <property type="evidence" value="ECO:0007669"/>
    <property type="project" value="TreeGrafter"/>
</dbReference>
<feature type="domain" description="AARP2CN" evidence="3">
    <location>
        <begin position="248"/>
        <end position="325"/>
    </location>
</feature>
<dbReference type="PANTHER" id="PTHR12858">
    <property type="entry name" value="RIBOSOME BIOGENESIS PROTEIN"/>
    <property type="match status" value="1"/>
</dbReference>
<evidence type="ECO:0000259" key="4">
    <source>
        <dbReference type="SMART" id="SM01362"/>
    </source>
</evidence>
<dbReference type="Pfam" id="PF22298">
    <property type="entry name" value="Tsr1_G-like"/>
    <property type="match status" value="1"/>
</dbReference>
<feature type="region of interest" description="Disordered" evidence="2">
    <location>
        <begin position="1"/>
        <end position="73"/>
    </location>
</feature>
<evidence type="ECO:0000313" key="6">
    <source>
        <dbReference type="Proteomes" id="UP001153365"/>
    </source>
</evidence>
<dbReference type="SMART" id="SM01362">
    <property type="entry name" value="DUF663"/>
    <property type="match status" value="1"/>
</dbReference>
<dbReference type="AlphaFoldDB" id="A0AAV0AH18"/>
<name>A0AAV0AH18_PHAPC</name>
<evidence type="ECO:0000256" key="2">
    <source>
        <dbReference type="SAM" id="MobiDB-lite"/>
    </source>
</evidence>
<dbReference type="GO" id="GO:0000462">
    <property type="term" value="P:maturation of SSU-rRNA from tricistronic rRNA transcript (SSU-rRNA, 5.8S rRNA, LSU-rRNA)"/>
    <property type="evidence" value="ECO:0007669"/>
    <property type="project" value="TreeGrafter"/>
</dbReference>
<protein>
    <recommendedName>
        <fullName evidence="7">Bms1-type G domain-containing protein</fullName>
    </recommendedName>
</protein>